<accession>A0ABU6RUE9</accession>
<feature type="compositionally biased region" description="Pro residues" evidence="2">
    <location>
        <begin position="118"/>
        <end position="137"/>
    </location>
</feature>
<sequence>MELHKAEMKCLEDERAARIDAEEPTGPPIHEDEVWDRIAGGRNGPDAREHITLMNREIQQQAEAYKREMEAWKRGYETDVSRLQTTLDTQSVEFDQWKSTVSQMYSFMMQMQATSSTMPPPPPPPPFLARPPWPPPVATASAPTHTDTYFDDGSSSDDEEGDYE</sequence>
<feature type="compositionally biased region" description="Acidic residues" evidence="2">
    <location>
        <begin position="154"/>
        <end position="164"/>
    </location>
</feature>
<gene>
    <name evidence="3" type="ORF">PIB30_089738</name>
</gene>
<name>A0ABU6RUE9_9FABA</name>
<evidence type="ECO:0000313" key="4">
    <source>
        <dbReference type="Proteomes" id="UP001341840"/>
    </source>
</evidence>
<feature type="region of interest" description="Disordered" evidence="2">
    <location>
        <begin position="112"/>
        <end position="164"/>
    </location>
</feature>
<keyword evidence="4" id="KW-1185">Reference proteome</keyword>
<proteinExistence type="predicted"/>
<protein>
    <submittedName>
        <fullName evidence="3">Uncharacterized protein</fullName>
    </submittedName>
</protein>
<keyword evidence="1" id="KW-0175">Coiled coil</keyword>
<dbReference type="Proteomes" id="UP001341840">
    <property type="component" value="Unassembled WGS sequence"/>
</dbReference>
<reference evidence="3 4" key="1">
    <citation type="journal article" date="2023" name="Plants (Basel)">
        <title>Bridging the Gap: Combining Genomics and Transcriptomics Approaches to Understand Stylosanthes scabra, an Orphan Legume from the Brazilian Caatinga.</title>
        <authorList>
            <person name="Ferreira-Neto J.R.C."/>
            <person name="da Silva M.D."/>
            <person name="Binneck E."/>
            <person name="de Melo N.F."/>
            <person name="da Silva R.H."/>
            <person name="de Melo A.L.T.M."/>
            <person name="Pandolfi V."/>
            <person name="Bustamante F.O."/>
            <person name="Brasileiro-Vidal A.C."/>
            <person name="Benko-Iseppon A.M."/>
        </authorList>
    </citation>
    <scope>NUCLEOTIDE SEQUENCE [LARGE SCALE GENOMIC DNA]</scope>
    <source>
        <tissue evidence="3">Leaves</tissue>
    </source>
</reference>
<comment type="caution">
    <text evidence="3">The sequence shown here is derived from an EMBL/GenBank/DDBJ whole genome shotgun (WGS) entry which is preliminary data.</text>
</comment>
<evidence type="ECO:0000256" key="2">
    <source>
        <dbReference type="SAM" id="MobiDB-lite"/>
    </source>
</evidence>
<organism evidence="3 4">
    <name type="scientific">Stylosanthes scabra</name>
    <dbReference type="NCBI Taxonomy" id="79078"/>
    <lineage>
        <taxon>Eukaryota</taxon>
        <taxon>Viridiplantae</taxon>
        <taxon>Streptophyta</taxon>
        <taxon>Embryophyta</taxon>
        <taxon>Tracheophyta</taxon>
        <taxon>Spermatophyta</taxon>
        <taxon>Magnoliopsida</taxon>
        <taxon>eudicotyledons</taxon>
        <taxon>Gunneridae</taxon>
        <taxon>Pentapetalae</taxon>
        <taxon>rosids</taxon>
        <taxon>fabids</taxon>
        <taxon>Fabales</taxon>
        <taxon>Fabaceae</taxon>
        <taxon>Papilionoideae</taxon>
        <taxon>50 kb inversion clade</taxon>
        <taxon>dalbergioids sensu lato</taxon>
        <taxon>Dalbergieae</taxon>
        <taxon>Pterocarpus clade</taxon>
        <taxon>Stylosanthes</taxon>
    </lineage>
</organism>
<evidence type="ECO:0000256" key="1">
    <source>
        <dbReference type="SAM" id="Coils"/>
    </source>
</evidence>
<feature type="coiled-coil region" evidence="1">
    <location>
        <begin position="48"/>
        <end position="75"/>
    </location>
</feature>
<dbReference type="EMBL" id="JASCZI010031901">
    <property type="protein sequence ID" value="MED6127617.1"/>
    <property type="molecule type" value="Genomic_DNA"/>
</dbReference>
<evidence type="ECO:0000313" key="3">
    <source>
        <dbReference type="EMBL" id="MED6127617.1"/>
    </source>
</evidence>